<evidence type="ECO:0000313" key="1">
    <source>
        <dbReference type="EMBL" id="MEQ3539766.1"/>
    </source>
</evidence>
<organism evidence="1 2">
    <name type="scientific">Pseudonocardia tropica</name>
    <dbReference type="NCBI Taxonomy" id="681289"/>
    <lineage>
        <taxon>Bacteria</taxon>
        <taxon>Bacillati</taxon>
        <taxon>Actinomycetota</taxon>
        <taxon>Actinomycetes</taxon>
        <taxon>Pseudonocardiales</taxon>
        <taxon>Pseudonocardiaceae</taxon>
        <taxon>Pseudonocardia</taxon>
    </lineage>
</organism>
<reference evidence="1 2" key="1">
    <citation type="submission" date="2024-03" db="EMBL/GenBank/DDBJ databases">
        <title>Draft genome sequence of Pseudonocardia tropica JCM 19149.</title>
        <authorList>
            <person name="Butdee W."/>
            <person name="Duangmal K."/>
        </authorList>
    </citation>
    <scope>NUCLEOTIDE SEQUENCE [LARGE SCALE GENOMIC DNA]</scope>
    <source>
        <strain evidence="1 2">JCM 19149</strain>
    </source>
</reference>
<sequence>MNRAGWSRTEVGSFPLLVEPDRTVTVAVLSPGAVRIMTLDGEEVSPRAALIEVVTDLSAEPIYIYPPDVVRLATLLVDALPIADLHDGGAGVPASVQASGQAHIHGL</sequence>
<comment type="caution">
    <text evidence="1">The sequence shown here is derived from an EMBL/GenBank/DDBJ whole genome shotgun (WGS) entry which is preliminary data.</text>
</comment>
<name>A0ABV1JUZ8_9PSEU</name>
<proteinExistence type="predicted"/>
<evidence type="ECO:0000313" key="2">
    <source>
        <dbReference type="Proteomes" id="UP001464923"/>
    </source>
</evidence>
<protein>
    <submittedName>
        <fullName evidence="1">Uncharacterized protein</fullName>
    </submittedName>
</protein>
<accession>A0ABV1JUZ8</accession>
<gene>
    <name evidence="1" type="ORF">WHI96_13130</name>
</gene>
<keyword evidence="2" id="KW-1185">Reference proteome</keyword>
<dbReference type="EMBL" id="JBEDNP010000006">
    <property type="protein sequence ID" value="MEQ3539766.1"/>
    <property type="molecule type" value="Genomic_DNA"/>
</dbReference>
<dbReference type="RefSeq" id="WP_345648638.1">
    <property type="nucleotide sequence ID" value="NZ_BAABLY010000059.1"/>
</dbReference>
<dbReference type="Proteomes" id="UP001464923">
    <property type="component" value="Unassembled WGS sequence"/>
</dbReference>